<feature type="compositionally biased region" description="Basic and acidic residues" evidence="1">
    <location>
        <begin position="179"/>
        <end position="192"/>
    </location>
</feature>
<keyword evidence="3" id="KW-0378">Hydrolase</keyword>
<organism evidence="3 4">
    <name type="scientific">Halovivax cerinus</name>
    <dbReference type="NCBI Taxonomy" id="1487865"/>
    <lineage>
        <taxon>Archaea</taxon>
        <taxon>Methanobacteriati</taxon>
        <taxon>Methanobacteriota</taxon>
        <taxon>Stenosarchaea group</taxon>
        <taxon>Halobacteria</taxon>
        <taxon>Halobacteriales</taxon>
        <taxon>Natrialbaceae</taxon>
        <taxon>Halovivax</taxon>
    </lineage>
</organism>
<feature type="domain" description="Amidohydrolase 3" evidence="2">
    <location>
        <begin position="112"/>
        <end position="596"/>
    </location>
</feature>
<evidence type="ECO:0000313" key="4">
    <source>
        <dbReference type="Proteomes" id="UP001595846"/>
    </source>
</evidence>
<dbReference type="EMBL" id="JBHSAQ010000001">
    <property type="protein sequence ID" value="MFC3957141.1"/>
    <property type="molecule type" value="Genomic_DNA"/>
</dbReference>
<reference evidence="3 4" key="1">
    <citation type="journal article" date="2019" name="Int. J. Syst. Evol. Microbiol.">
        <title>The Global Catalogue of Microorganisms (GCM) 10K type strain sequencing project: providing services to taxonomists for standard genome sequencing and annotation.</title>
        <authorList>
            <consortium name="The Broad Institute Genomics Platform"/>
            <consortium name="The Broad Institute Genome Sequencing Center for Infectious Disease"/>
            <person name="Wu L."/>
            <person name="Ma J."/>
        </authorList>
    </citation>
    <scope>NUCLEOTIDE SEQUENCE [LARGE SCALE GENOMIC DNA]</scope>
    <source>
        <strain evidence="3 4">IBRC-M 10256</strain>
    </source>
</reference>
<dbReference type="PANTHER" id="PTHR22642">
    <property type="entry name" value="IMIDAZOLONEPROPIONASE"/>
    <property type="match status" value="1"/>
</dbReference>
<dbReference type="CDD" id="cd01300">
    <property type="entry name" value="YtcJ_like"/>
    <property type="match status" value="1"/>
</dbReference>
<dbReference type="Pfam" id="PF07969">
    <property type="entry name" value="Amidohydro_3"/>
    <property type="match status" value="1"/>
</dbReference>
<dbReference type="AlphaFoldDB" id="A0ABD5NJW5"/>
<dbReference type="InterPro" id="IPR032466">
    <property type="entry name" value="Metal_Hydrolase"/>
</dbReference>
<gene>
    <name evidence="3" type="ORF">ACFOUR_01975</name>
</gene>
<feature type="region of interest" description="Disordered" evidence="1">
    <location>
        <begin position="34"/>
        <end position="54"/>
    </location>
</feature>
<dbReference type="InterPro" id="IPR011059">
    <property type="entry name" value="Metal-dep_hydrolase_composite"/>
</dbReference>
<keyword evidence="4" id="KW-1185">Reference proteome</keyword>
<dbReference type="Proteomes" id="UP001595846">
    <property type="component" value="Unassembled WGS sequence"/>
</dbReference>
<evidence type="ECO:0000259" key="2">
    <source>
        <dbReference type="Pfam" id="PF07969"/>
    </source>
</evidence>
<dbReference type="RefSeq" id="WP_256531928.1">
    <property type="nucleotide sequence ID" value="NZ_CP101824.1"/>
</dbReference>
<evidence type="ECO:0000256" key="1">
    <source>
        <dbReference type="SAM" id="MobiDB-lite"/>
    </source>
</evidence>
<accession>A0ABD5NJW5</accession>
<comment type="caution">
    <text evidence="3">The sequence shown here is derived from an EMBL/GenBank/DDBJ whole genome shotgun (WGS) entry which is preliminary data.</text>
</comment>
<dbReference type="InterPro" id="IPR013108">
    <property type="entry name" value="Amidohydro_3"/>
</dbReference>
<dbReference type="Gene3D" id="3.10.310.70">
    <property type="match status" value="1"/>
</dbReference>
<feature type="compositionally biased region" description="Basic and acidic residues" evidence="1">
    <location>
        <begin position="40"/>
        <end position="54"/>
    </location>
</feature>
<evidence type="ECO:0000313" key="3">
    <source>
        <dbReference type="EMBL" id="MFC3957141.1"/>
    </source>
</evidence>
<dbReference type="GO" id="GO:0016787">
    <property type="term" value="F:hydrolase activity"/>
    <property type="evidence" value="ECO:0007669"/>
    <property type="project" value="UniProtKB-KW"/>
</dbReference>
<proteinExistence type="predicted"/>
<protein>
    <submittedName>
        <fullName evidence="3">Amidohydrolase</fullName>
        <ecNumber evidence="3">3.5.-.-</ecNumber>
    </submittedName>
</protein>
<dbReference type="Gene3D" id="3.20.20.140">
    <property type="entry name" value="Metal-dependent hydrolases"/>
    <property type="match status" value="1"/>
</dbReference>
<dbReference type="SUPFAM" id="SSF51338">
    <property type="entry name" value="Composite domain of metallo-dependent hydrolases"/>
    <property type="match status" value="1"/>
</dbReference>
<name>A0ABD5NJW5_9EURY</name>
<feature type="region of interest" description="Disordered" evidence="1">
    <location>
        <begin position="165"/>
        <end position="195"/>
    </location>
</feature>
<dbReference type="Gene3D" id="2.30.40.10">
    <property type="entry name" value="Urease, subunit C, domain 1"/>
    <property type="match status" value="1"/>
</dbReference>
<sequence length="598" mass="64461">MTDGDSQFEELGVELHSKRRTFMAATGAGLGILGTNSAAARRETTDDPTPTDERRRTVAGNARFADTVLFNGQILTVDDAFSVADGVAIRDGRFVAVGGRGDVKRLAGPNTEEIDLGGRTVVPGLVDSHLHMLSVGLDLAKADLFDARSVADVIAVVEAEAQETPAGEWVQTSSSWHEGQLDEKRLPTRDDLDPVSPDNPVFVPRGGHVCTVNSAALDLAGIDASTDDPAGGTIVRDPDTGEPTGVLLETARDLVEGLIPEPTREERKAAIPRAMGELNARGVTAALEPGLSIADMRAYMEFRTTGTPTVRTDMLARVHSIDDVDAATSHYARGFGDGMLKVGGMKYLIDGGVEGAALHEPYEIVDGVQEDPTYRGHLILPPGGRDEYREMLELAADRGFQVQTHAVGDRAIDLVMEEYAAVDESVDVGDLRWAVMHNFLPTEWSMEQMAALDVVATVQNHPTRLGFNQLEWWGDDRGNYAIPIRDLLDAGVAVAGGTDANVVPWRPFESLWWMVTRQTVGAGTLGADQAISREEALRLWTIGSAYAMHWEDEIGSIEPGKLADLAVLDTDYLRCAADDIVDVSVDMTMVGGDIVHRT</sequence>
<dbReference type="GeneID" id="73904693"/>
<dbReference type="InterPro" id="IPR033932">
    <property type="entry name" value="YtcJ-like"/>
</dbReference>
<dbReference type="EC" id="3.5.-.-" evidence="3"/>
<dbReference type="PANTHER" id="PTHR22642:SF2">
    <property type="entry name" value="PROTEIN LONG AFTER FAR-RED 3"/>
    <property type="match status" value="1"/>
</dbReference>
<dbReference type="SUPFAM" id="SSF51556">
    <property type="entry name" value="Metallo-dependent hydrolases"/>
    <property type="match status" value="1"/>
</dbReference>